<sequence length="222" mass="24496">MKTINLIVVRHGKTYFNRYNKLQGWGNSPLTEAGIDDAQRVGETLANVSFKAAYSSDTTRAMDTAKYILAANKVSGDVTLTTSWHFREEFYGSFEGSNMDVAWTAAGAPVGLTTYAQIVDAYGVDKTKDLLKDADPWHDAENAAEYWQRVDDGFAQILANEQLQDGDTVLLISHGNTLISLADRYGQGKIQVHERPENGSIAHMALSEAGIEITQYNNKKVN</sequence>
<reference evidence="6 7" key="2">
    <citation type="journal article" date="2021" name="Int. J. Food Microbiol.">
        <title>Safety demonstration of a microbial species for use in the food chain: Weissella confusa.</title>
        <authorList>
            <person name="Bourdichon F."/>
            <person name="Patrone V."/>
            <person name="Fontana A."/>
            <person name="Milani G."/>
            <person name="Morelli L."/>
        </authorList>
    </citation>
    <scope>NUCLEOTIDE SEQUENCE [LARGE SCALE GENOMIC DNA]</scope>
    <source>
        <strain evidence="5">CCUG 30943</strain>
        <strain evidence="6 7">CCUG 43002</strain>
    </source>
</reference>
<gene>
    <name evidence="6" type="ORF">HAU20_05585</name>
    <name evidence="5" type="ORF">HAU43_08340</name>
</gene>
<comment type="caution">
    <text evidence="6">The sequence shown here is derived from an EMBL/GenBank/DDBJ whole genome shotgun (WGS) entry which is preliminary data.</text>
</comment>
<feature type="binding site" evidence="3">
    <location>
        <begin position="10"/>
        <end position="17"/>
    </location>
    <ligand>
        <name>substrate</name>
    </ligand>
</feature>
<dbReference type="AlphaFoldDB" id="A0A4Z0RI19"/>
<keyword evidence="7" id="KW-1185">Reference proteome</keyword>
<dbReference type="PANTHER" id="PTHR46517:SF1">
    <property type="entry name" value="FRUCTOSE-2,6-BISPHOSPHATASE TIGAR"/>
    <property type="match status" value="1"/>
</dbReference>
<evidence type="ECO:0000313" key="6">
    <source>
        <dbReference type="EMBL" id="MBJ7638862.1"/>
    </source>
</evidence>
<dbReference type="RefSeq" id="WP_003610197.1">
    <property type="nucleotide sequence ID" value="NZ_ALXH01000098.1"/>
</dbReference>
<protein>
    <submittedName>
        <fullName evidence="6">Phosphoglycerate mutase family protein</fullName>
    </submittedName>
</protein>
<dbReference type="CDD" id="cd07067">
    <property type="entry name" value="HP_PGM_like"/>
    <property type="match status" value="1"/>
</dbReference>
<evidence type="ECO:0000256" key="2">
    <source>
        <dbReference type="PIRSR" id="PIRSR613078-1"/>
    </source>
</evidence>
<dbReference type="Pfam" id="PF00300">
    <property type="entry name" value="His_Phos_1"/>
    <property type="match status" value="1"/>
</dbReference>
<evidence type="ECO:0000313" key="5">
    <source>
        <dbReference type="EMBL" id="MBJ7633092.1"/>
    </source>
</evidence>
<evidence type="ECO:0000256" key="1">
    <source>
        <dbReference type="ARBA" id="ARBA00022801"/>
    </source>
</evidence>
<accession>A0A4Z0RI19</accession>
<feature type="active site" description="Proton donor/acceptor" evidence="2">
    <location>
        <position position="88"/>
    </location>
</feature>
<feature type="binding site" evidence="3">
    <location>
        <position position="60"/>
    </location>
    <ligand>
        <name>substrate</name>
    </ligand>
</feature>
<dbReference type="Proteomes" id="UP000728106">
    <property type="component" value="Unassembled WGS sequence"/>
</dbReference>
<dbReference type="Gene3D" id="3.40.50.1240">
    <property type="entry name" value="Phosphoglycerate mutase-like"/>
    <property type="match status" value="1"/>
</dbReference>
<keyword evidence="1" id="KW-0378">Hydrolase</keyword>
<dbReference type="GO" id="GO:0005829">
    <property type="term" value="C:cytosol"/>
    <property type="evidence" value="ECO:0007669"/>
    <property type="project" value="TreeGrafter"/>
</dbReference>
<feature type="binding site" evidence="3">
    <location>
        <begin position="88"/>
        <end position="91"/>
    </location>
    <ligand>
        <name>substrate</name>
    </ligand>
</feature>
<dbReference type="PANTHER" id="PTHR46517">
    <property type="entry name" value="FRUCTOSE-2,6-BISPHOSPHATASE TIGAR"/>
    <property type="match status" value="1"/>
</dbReference>
<name>A0A4Z0RI19_WEICO</name>
<dbReference type="GO" id="GO:0043456">
    <property type="term" value="P:regulation of pentose-phosphate shunt"/>
    <property type="evidence" value="ECO:0007669"/>
    <property type="project" value="TreeGrafter"/>
</dbReference>
<feature type="binding site" evidence="3">
    <location>
        <begin position="175"/>
        <end position="176"/>
    </location>
    <ligand>
        <name>substrate</name>
    </ligand>
</feature>
<dbReference type="SMART" id="SM00855">
    <property type="entry name" value="PGAM"/>
    <property type="match status" value="1"/>
</dbReference>
<dbReference type="GO" id="GO:0004331">
    <property type="term" value="F:fructose-2,6-bisphosphate 2-phosphatase activity"/>
    <property type="evidence" value="ECO:0007669"/>
    <property type="project" value="TreeGrafter"/>
</dbReference>
<dbReference type="EMBL" id="JAAOCP010000005">
    <property type="protein sequence ID" value="MBJ7638862.1"/>
    <property type="molecule type" value="Genomic_DNA"/>
</dbReference>
<organism evidence="6 7">
    <name type="scientific">Weissella confusa</name>
    <name type="common">Lactobacillus confusus</name>
    <dbReference type="NCBI Taxonomy" id="1583"/>
    <lineage>
        <taxon>Bacteria</taxon>
        <taxon>Bacillati</taxon>
        <taxon>Bacillota</taxon>
        <taxon>Bacilli</taxon>
        <taxon>Lactobacillales</taxon>
        <taxon>Lactobacillaceae</taxon>
        <taxon>Weissella</taxon>
    </lineage>
</organism>
<dbReference type="EMBL" id="JAAOCX010000010">
    <property type="protein sequence ID" value="MBJ7633092.1"/>
    <property type="molecule type" value="Genomic_DNA"/>
</dbReference>
<dbReference type="SUPFAM" id="SSF53254">
    <property type="entry name" value="Phosphoglycerate mutase-like"/>
    <property type="match status" value="1"/>
</dbReference>
<evidence type="ECO:0000256" key="4">
    <source>
        <dbReference type="PIRSR" id="PIRSR613078-3"/>
    </source>
</evidence>
<evidence type="ECO:0000313" key="7">
    <source>
        <dbReference type="Proteomes" id="UP000728106"/>
    </source>
</evidence>
<feature type="active site" description="Tele-phosphohistidine intermediate" evidence="2">
    <location>
        <position position="11"/>
    </location>
</feature>
<evidence type="ECO:0000256" key="3">
    <source>
        <dbReference type="PIRSR" id="PIRSR613078-2"/>
    </source>
</evidence>
<dbReference type="Proteomes" id="UP000808038">
    <property type="component" value="Unassembled WGS sequence"/>
</dbReference>
<dbReference type="GO" id="GO:0045820">
    <property type="term" value="P:negative regulation of glycolytic process"/>
    <property type="evidence" value="ECO:0007669"/>
    <property type="project" value="TreeGrafter"/>
</dbReference>
<proteinExistence type="predicted"/>
<dbReference type="InterPro" id="IPR029033">
    <property type="entry name" value="His_PPase_superfam"/>
</dbReference>
<reference evidence="6" key="1">
    <citation type="submission" date="2020-02" db="EMBL/GenBank/DDBJ databases">
        <authorList>
            <person name="Fontana A."/>
            <person name="Patrone V."/>
            <person name="Morelli L."/>
        </authorList>
    </citation>
    <scope>NUCLEOTIDE SEQUENCE</scope>
    <source>
        <strain evidence="5">CCUG 30943</strain>
        <strain evidence="6">CCUG 43002</strain>
    </source>
</reference>
<dbReference type="InterPro" id="IPR013078">
    <property type="entry name" value="His_Pase_superF_clade-1"/>
</dbReference>
<feature type="site" description="Transition state stabilizer" evidence="4">
    <location>
        <position position="174"/>
    </location>
</feature>
<dbReference type="InterPro" id="IPR051695">
    <property type="entry name" value="Phosphoglycerate_Mutase"/>
</dbReference>